<accession>Q0U2C8</accession>
<gene>
    <name evidence="1" type="ORF">SNOG_14005</name>
</gene>
<protein>
    <submittedName>
        <fullName evidence="1">Uncharacterized protein</fullName>
    </submittedName>
</protein>
<dbReference type="InParanoid" id="Q0U2C8"/>
<dbReference type="AlphaFoldDB" id="Q0U2C8"/>
<evidence type="ECO:0000313" key="2">
    <source>
        <dbReference type="Proteomes" id="UP000001055"/>
    </source>
</evidence>
<evidence type="ECO:0000313" key="1">
    <source>
        <dbReference type="EMBL" id="EAT78630.1"/>
    </source>
</evidence>
<dbReference type="GeneID" id="5981127"/>
<proteinExistence type="predicted"/>
<reference evidence="2" key="1">
    <citation type="journal article" date="2007" name="Plant Cell">
        <title>Dothideomycete-plant interactions illuminated by genome sequencing and EST analysis of the wheat pathogen Stagonospora nodorum.</title>
        <authorList>
            <person name="Hane J.K."/>
            <person name="Lowe R.G."/>
            <person name="Solomon P.S."/>
            <person name="Tan K.C."/>
            <person name="Schoch C.L."/>
            <person name="Spatafora J.W."/>
            <person name="Crous P.W."/>
            <person name="Kodira C."/>
            <person name="Birren B.W."/>
            <person name="Galagan J.E."/>
            <person name="Torriani S.F."/>
            <person name="McDonald B.A."/>
            <person name="Oliver R.P."/>
        </authorList>
    </citation>
    <scope>NUCLEOTIDE SEQUENCE [LARGE SCALE GENOMIC DNA]</scope>
    <source>
        <strain evidence="2">SN15 / ATCC MYA-4574 / FGSC 10173</strain>
    </source>
</reference>
<name>Q0U2C8_PHANO</name>
<dbReference type="KEGG" id="pno:SNOG_14005"/>
<dbReference type="HOGENOM" id="CLU_1448206_0_0_1"/>
<organism evidence="1 2">
    <name type="scientific">Phaeosphaeria nodorum (strain SN15 / ATCC MYA-4574 / FGSC 10173)</name>
    <name type="common">Glume blotch fungus</name>
    <name type="synonym">Parastagonospora nodorum</name>
    <dbReference type="NCBI Taxonomy" id="321614"/>
    <lineage>
        <taxon>Eukaryota</taxon>
        <taxon>Fungi</taxon>
        <taxon>Dikarya</taxon>
        <taxon>Ascomycota</taxon>
        <taxon>Pezizomycotina</taxon>
        <taxon>Dothideomycetes</taxon>
        <taxon>Pleosporomycetidae</taxon>
        <taxon>Pleosporales</taxon>
        <taxon>Pleosporineae</taxon>
        <taxon>Phaeosphaeriaceae</taxon>
        <taxon>Parastagonospora</taxon>
    </lineage>
</organism>
<dbReference type="EMBL" id="CH445353">
    <property type="protein sequence ID" value="EAT78630.1"/>
    <property type="molecule type" value="Genomic_DNA"/>
</dbReference>
<dbReference type="Proteomes" id="UP000001055">
    <property type="component" value="Unassembled WGS sequence"/>
</dbReference>
<sequence>MQAAAQRGGGLVLLQEHLLKTSIEDPQYPSIESAIDSHTLHDPLNISDGIFFPAPRYHTYLTHLVIRLDMTIAHFDLSSCSTIPAFTTPGLETGLTRVEMEAMHHALQHKVRSIMAREGWEGWEVERKARHTLTNKLDQDAGVRNRVHDGIGSGCCWAEDAEVKALAECDVRYEALLAASRPCEDDS</sequence>
<dbReference type="RefSeq" id="XP_001804204.1">
    <property type="nucleotide sequence ID" value="XM_001804152.1"/>
</dbReference>